<dbReference type="AlphaFoldDB" id="A0A858R6T3"/>
<keyword evidence="9" id="KW-1185">Reference proteome</keyword>
<dbReference type="InterPro" id="IPR029045">
    <property type="entry name" value="ClpP/crotonase-like_dom_sf"/>
</dbReference>
<comment type="similarity">
    <text evidence="1 5">Belongs to the peptidase S41A family.</text>
</comment>
<dbReference type="Gene3D" id="2.30.42.10">
    <property type="match status" value="1"/>
</dbReference>
<evidence type="ECO:0000313" key="9">
    <source>
        <dbReference type="Proteomes" id="UP000501891"/>
    </source>
</evidence>
<dbReference type="CDD" id="cd07560">
    <property type="entry name" value="Peptidase_S41_CPP"/>
    <property type="match status" value="1"/>
</dbReference>
<dbReference type="SUPFAM" id="SSF50156">
    <property type="entry name" value="PDZ domain-like"/>
    <property type="match status" value="1"/>
</dbReference>
<dbReference type="SMART" id="SM00245">
    <property type="entry name" value="TSPc"/>
    <property type="match status" value="1"/>
</dbReference>
<dbReference type="SUPFAM" id="SSF52096">
    <property type="entry name" value="ClpP/crotonase"/>
    <property type="match status" value="1"/>
</dbReference>
<dbReference type="Proteomes" id="UP000501891">
    <property type="component" value="Chromosome"/>
</dbReference>
<dbReference type="InterPro" id="IPR036034">
    <property type="entry name" value="PDZ_sf"/>
</dbReference>
<dbReference type="NCBIfam" id="TIGR00225">
    <property type="entry name" value="prc"/>
    <property type="match status" value="1"/>
</dbReference>
<keyword evidence="4 5" id="KW-0720">Serine protease</keyword>
<gene>
    <name evidence="8" type="ORF">HHL28_08455</name>
</gene>
<dbReference type="InterPro" id="IPR005151">
    <property type="entry name" value="Tail-specific_protease"/>
</dbReference>
<dbReference type="PANTHER" id="PTHR32060:SF30">
    <property type="entry name" value="CARBOXY-TERMINAL PROCESSING PROTEASE CTPA"/>
    <property type="match status" value="1"/>
</dbReference>
<dbReference type="GO" id="GO:0030288">
    <property type="term" value="C:outer membrane-bounded periplasmic space"/>
    <property type="evidence" value="ECO:0007669"/>
    <property type="project" value="TreeGrafter"/>
</dbReference>
<name>A0A858R6T3_9PROT</name>
<evidence type="ECO:0000256" key="2">
    <source>
        <dbReference type="ARBA" id="ARBA00022670"/>
    </source>
</evidence>
<evidence type="ECO:0000256" key="1">
    <source>
        <dbReference type="ARBA" id="ARBA00009179"/>
    </source>
</evidence>
<keyword evidence="2 5" id="KW-0645">Protease</keyword>
<dbReference type="GO" id="GO:0008236">
    <property type="term" value="F:serine-type peptidase activity"/>
    <property type="evidence" value="ECO:0007669"/>
    <property type="project" value="UniProtKB-KW"/>
</dbReference>
<evidence type="ECO:0000256" key="3">
    <source>
        <dbReference type="ARBA" id="ARBA00022801"/>
    </source>
</evidence>
<dbReference type="Gene3D" id="3.30.750.44">
    <property type="match status" value="1"/>
</dbReference>
<protein>
    <submittedName>
        <fullName evidence="8">S41 family peptidase</fullName>
    </submittedName>
</protein>
<organism evidence="8 9">
    <name type="scientific">Aerophototrophica crusticola</name>
    <dbReference type="NCBI Taxonomy" id="1709002"/>
    <lineage>
        <taxon>Bacteria</taxon>
        <taxon>Pseudomonadati</taxon>
        <taxon>Pseudomonadota</taxon>
        <taxon>Alphaproteobacteria</taxon>
        <taxon>Rhodospirillales</taxon>
        <taxon>Rhodospirillaceae</taxon>
        <taxon>Aerophototrophica</taxon>
    </lineage>
</organism>
<dbReference type="Pfam" id="PF17820">
    <property type="entry name" value="PDZ_6"/>
    <property type="match status" value="1"/>
</dbReference>
<dbReference type="SMART" id="SM00228">
    <property type="entry name" value="PDZ"/>
    <property type="match status" value="1"/>
</dbReference>
<dbReference type="PROSITE" id="PS50106">
    <property type="entry name" value="PDZ"/>
    <property type="match status" value="1"/>
</dbReference>
<feature type="domain" description="PDZ" evidence="7">
    <location>
        <begin position="168"/>
        <end position="229"/>
    </location>
</feature>
<dbReference type="InterPro" id="IPR004447">
    <property type="entry name" value="Peptidase_S41A"/>
</dbReference>
<feature type="chain" id="PRO_5032291251" evidence="6">
    <location>
        <begin position="30"/>
        <end position="519"/>
    </location>
</feature>
<sequence>MPKRLAPLALAVALALGGGGMAWTPPAVAQEGRGALERLPGERLFTVAYTQIADVYLDPPDLRRLMVDGLRGLAEVEPGLSLGLGKDKLVAKVGNLSLGEMALPDGNDPQDWAQATAKVLEKLRPLSPKLGGMGRDELYSHFFTAMVSDLDPYSRYTDARQAGAERSQREGYGGVGISIRYAGNIPEIAAIQPDGPAEKAGLVIGERIYAIDGTSTAGLEQDAVGNRLRGMEGTSVLLTVGPVANHTRKVSVRRAHVVPTTVEARITDGVGVLRVDRFNAATETTLRAAAARLAQQLGPSAKGYVLDLRGNPGGKLDQAVAVADLFVREGRIITTRGRNPASLQQWDAKPDDILDGKPMVVLVDGRSASAAEIVAASLQDSGRAVLVGASSYGKGSVQTVTTLPNQGELFLTWARIYAPSGYTLHRQGVQPTICTSNDVATPEQAFQVLKAGGTVPPSTLALWRMRAPEDEAALTELRGACPYKEHAPELDVDIAKALLGDPNLYARALALSGTRMAQR</sequence>
<evidence type="ECO:0000313" key="8">
    <source>
        <dbReference type="EMBL" id="QJE73107.1"/>
    </source>
</evidence>
<feature type="signal peptide" evidence="6">
    <location>
        <begin position="1"/>
        <end position="29"/>
    </location>
</feature>
<dbReference type="Gene3D" id="3.90.226.10">
    <property type="entry name" value="2-enoyl-CoA Hydratase, Chain A, domain 1"/>
    <property type="match status" value="1"/>
</dbReference>
<evidence type="ECO:0000256" key="5">
    <source>
        <dbReference type="RuleBase" id="RU004404"/>
    </source>
</evidence>
<reference evidence="8" key="1">
    <citation type="submission" date="2020-04" db="EMBL/GenBank/DDBJ databases">
        <title>A desert anoxygenic phototrophic bacterium fixes CO2 using RubisCO under aerobic conditions.</title>
        <authorList>
            <person name="Tang K."/>
        </authorList>
    </citation>
    <scope>NUCLEOTIDE SEQUENCE [LARGE SCALE GENOMIC DNA]</scope>
    <source>
        <strain evidence="8">MIMtkB3</strain>
    </source>
</reference>
<dbReference type="KEGG" id="acru:HHL28_08455"/>
<keyword evidence="3 5" id="KW-0378">Hydrolase</keyword>
<accession>A0A858R6T3</accession>
<dbReference type="EMBL" id="CP051775">
    <property type="protein sequence ID" value="QJE73107.1"/>
    <property type="molecule type" value="Genomic_DNA"/>
</dbReference>
<dbReference type="GO" id="GO:0004175">
    <property type="term" value="F:endopeptidase activity"/>
    <property type="evidence" value="ECO:0007669"/>
    <property type="project" value="TreeGrafter"/>
</dbReference>
<evidence type="ECO:0000259" key="7">
    <source>
        <dbReference type="PROSITE" id="PS50106"/>
    </source>
</evidence>
<dbReference type="GO" id="GO:0007165">
    <property type="term" value="P:signal transduction"/>
    <property type="evidence" value="ECO:0007669"/>
    <property type="project" value="TreeGrafter"/>
</dbReference>
<dbReference type="InterPro" id="IPR041489">
    <property type="entry name" value="PDZ_6"/>
</dbReference>
<evidence type="ECO:0000256" key="4">
    <source>
        <dbReference type="ARBA" id="ARBA00022825"/>
    </source>
</evidence>
<dbReference type="Pfam" id="PF03572">
    <property type="entry name" value="Peptidase_S41"/>
    <property type="match status" value="1"/>
</dbReference>
<keyword evidence="6" id="KW-0732">Signal</keyword>
<dbReference type="CDD" id="cd06782">
    <property type="entry name" value="cpPDZ_CPP-like"/>
    <property type="match status" value="1"/>
</dbReference>
<dbReference type="PANTHER" id="PTHR32060">
    <property type="entry name" value="TAIL-SPECIFIC PROTEASE"/>
    <property type="match status" value="1"/>
</dbReference>
<dbReference type="GO" id="GO:0006508">
    <property type="term" value="P:proteolysis"/>
    <property type="evidence" value="ECO:0007669"/>
    <property type="project" value="UniProtKB-KW"/>
</dbReference>
<proteinExistence type="inferred from homology"/>
<evidence type="ECO:0000256" key="6">
    <source>
        <dbReference type="SAM" id="SignalP"/>
    </source>
</evidence>
<dbReference type="InterPro" id="IPR001478">
    <property type="entry name" value="PDZ"/>
</dbReference>